<comment type="caution">
    <text evidence="1">The sequence shown here is derived from an EMBL/GenBank/DDBJ whole genome shotgun (WGS) entry which is preliminary data.</text>
</comment>
<sequence>MAVKDTNKRIMITISKEEFEILEKISEKESRKPTNLATYIIRNWINDHKDDFNKQEP</sequence>
<evidence type="ECO:0000313" key="2">
    <source>
        <dbReference type="Proteomes" id="UP001193748"/>
    </source>
</evidence>
<evidence type="ECO:0000313" key="1">
    <source>
        <dbReference type="EMBL" id="NRT88556.1"/>
    </source>
</evidence>
<organism evidence="1 2">
    <name type="scientific">Clostridium beijerinckii</name>
    <name type="common">Clostridium MP</name>
    <dbReference type="NCBI Taxonomy" id="1520"/>
    <lineage>
        <taxon>Bacteria</taxon>
        <taxon>Bacillati</taxon>
        <taxon>Bacillota</taxon>
        <taxon>Clostridia</taxon>
        <taxon>Eubacteriales</taxon>
        <taxon>Clostridiaceae</taxon>
        <taxon>Clostridium</taxon>
    </lineage>
</organism>
<gene>
    <name evidence="1" type="ORF">B0H41_002235</name>
</gene>
<accession>A0AAX0B0J9</accession>
<dbReference type="EMBL" id="JABSWW010000001">
    <property type="protein sequence ID" value="NRT88556.1"/>
    <property type="molecule type" value="Genomic_DNA"/>
</dbReference>
<name>A0AAX0B0J9_CLOBE</name>
<reference evidence="1" key="1">
    <citation type="submission" date="2020-05" db="EMBL/GenBank/DDBJ databases">
        <authorList>
            <person name="Brown S."/>
            <person name="Huntemann M."/>
            <person name="Clum A."/>
            <person name="Spunde A."/>
            <person name="Palaniappan K."/>
            <person name="Ritter S."/>
            <person name="Mikhailova N."/>
            <person name="Chen I.-M."/>
            <person name="Stamatis D."/>
            <person name="Reddy T."/>
            <person name="O'Malley R."/>
            <person name="Daum C."/>
            <person name="Shapiro N."/>
            <person name="Ivanova N."/>
            <person name="Kyrpides N."/>
            <person name="Woyke T."/>
        </authorList>
    </citation>
    <scope>NUCLEOTIDE SEQUENCE</scope>
    <source>
        <strain evidence="1">DJ080</strain>
    </source>
</reference>
<evidence type="ECO:0008006" key="3">
    <source>
        <dbReference type="Google" id="ProtNLM"/>
    </source>
</evidence>
<dbReference type="Proteomes" id="UP001193748">
    <property type="component" value="Unassembled WGS sequence"/>
</dbReference>
<dbReference type="AlphaFoldDB" id="A0AAX0B0J9"/>
<dbReference type="RefSeq" id="WP_173710880.1">
    <property type="nucleotide sequence ID" value="NZ_JABSWW010000001.1"/>
</dbReference>
<reference evidence="1" key="2">
    <citation type="journal article" date="2022" name="Nat. Biotechnol.">
        <title>Carbon-negative production of acetone and isopropanol by gas fermentation at industrial pilot scale.</title>
        <authorList>
            <person name="Liew F.E."/>
            <person name="Nogle R."/>
            <person name="Abdalla T."/>
            <person name="Rasor B.J."/>
            <person name="Canter C."/>
            <person name="Jensen R.O."/>
            <person name="Wang L."/>
            <person name="Strutz J."/>
            <person name="Chirania P."/>
            <person name="De Tissera S."/>
            <person name="Mueller A.P."/>
            <person name="Ruan Z."/>
            <person name="Gao A."/>
            <person name="Tran L."/>
            <person name="Engle N.L."/>
            <person name="Bromley J.C."/>
            <person name="Daniell J."/>
            <person name="Conrado R."/>
            <person name="Tschaplinski T.J."/>
            <person name="Giannone R.J."/>
            <person name="Hettich R.L."/>
            <person name="Karim A.S."/>
            <person name="Simpson S.D."/>
            <person name="Brown S.D."/>
            <person name="Leang C."/>
            <person name="Jewett M.C."/>
            <person name="Kopke M."/>
        </authorList>
    </citation>
    <scope>NUCLEOTIDE SEQUENCE</scope>
    <source>
        <strain evidence="1">DJ080</strain>
    </source>
</reference>
<protein>
    <recommendedName>
        <fullName evidence="3">CopG-like ribbon-helix-helix domain-containing protein</fullName>
    </recommendedName>
</protein>
<proteinExistence type="predicted"/>